<dbReference type="EMBL" id="MT143476">
    <property type="protein sequence ID" value="QJA97246.1"/>
    <property type="molecule type" value="Genomic_DNA"/>
</dbReference>
<reference evidence="1" key="1">
    <citation type="submission" date="2020-03" db="EMBL/GenBank/DDBJ databases">
        <title>The deep terrestrial virosphere.</title>
        <authorList>
            <person name="Holmfeldt K."/>
            <person name="Nilsson E."/>
            <person name="Simone D."/>
            <person name="Lopez-Fernandez M."/>
            <person name="Wu X."/>
            <person name="de Brujin I."/>
            <person name="Lundin D."/>
            <person name="Andersson A."/>
            <person name="Bertilsson S."/>
            <person name="Dopson M."/>
        </authorList>
    </citation>
    <scope>NUCLEOTIDE SEQUENCE</scope>
    <source>
        <strain evidence="1">MM415B06468</strain>
    </source>
</reference>
<evidence type="ECO:0000313" key="1">
    <source>
        <dbReference type="EMBL" id="QJA97246.1"/>
    </source>
</evidence>
<sequence length="82" mass="9401">MTTTENDACRNLWSAVIQDAFDESSKAVGRKEPCQSEKFIRERRGNFDWICESLGIDPERTSKSLSSQLDKLKELYEQAITV</sequence>
<accession>A0A6M3LPP3</accession>
<proteinExistence type="predicted"/>
<organism evidence="1">
    <name type="scientific">viral metagenome</name>
    <dbReference type="NCBI Taxonomy" id="1070528"/>
    <lineage>
        <taxon>unclassified sequences</taxon>
        <taxon>metagenomes</taxon>
        <taxon>organismal metagenomes</taxon>
    </lineage>
</organism>
<protein>
    <submittedName>
        <fullName evidence="1">Uncharacterized protein</fullName>
    </submittedName>
</protein>
<name>A0A6M3LPP3_9ZZZZ</name>
<dbReference type="AlphaFoldDB" id="A0A6M3LPP3"/>
<gene>
    <name evidence="1" type="ORF">MM415B06468_0007</name>
</gene>